<keyword evidence="2" id="KW-1185">Reference proteome</keyword>
<dbReference type="SUPFAM" id="SSF52540">
    <property type="entry name" value="P-loop containing nucleoside triphosphate hydrolases"/>
    <property type="match status" value="1"/>
</dbReference>
<proteinExistence type="predicted"/>
<reference evidence="1 2" key="1">
    <citation type="submission" date="2016-05" db="EMBL/GenBank/DDBJ databases">
        <title>Microbial solvent formation.</title>
        <authorList>
            <person name="Poehlein A."/>
            <person name="Montoya Solano J.D."/>
            <person name="Flitsch S."/>
            <person name="Krabben P."/>
            <person name="Duerre P."/>
            <person name="Daniel R."/>
        </authorList>
    </citation>
    <scope>NUCLEOTIDE SEQUENCE [LARGE SCALE GENOMIC DNA]</scope>
    <source>
        <strain evidence="1 2">DSM 2619</strain>
    </source>
</reference>
<dbReference type="InterPro" id="IPR027417">
    <property type="entry name" value="P-loop_NTPase"/>
</dbReference>
<dbReference type="RefSeq" id="WP_077850215.1">
    <property type="nucleotide sequence ID" value="NZ_LZZM01000245.1"/>
</dbReference>
<sequence length="272" mass="31990">MKNKLFIIEGLPCTGKSTTGRFVSDFLLKQGHAVSHYDEGTLEHPADYEFHSFMTSNDLQILSDNELQQVKNIGVKENLGLVIPLSKINGDLFDKIIPFKIYDCLPWEREKTAMLNHWAEFAKQAYTEDRIYVFNCCFLQNPLCEMMMRFNYPYEDVQEYIVNIFEYIKTLNPVVIYLQNSKVKERVSEIAIERDDEWLKSVIDYHTLQGYGKANCFEGFDGYISCLEERQKIELKILEQLPIDKIIIDTPFENWKRTHNTITDLIKWLEVL</sequence>
<accession>A0A1S8SXK3</accession>
<protein>
    <recommendedName>
        <fullName evidence="3">Thymidylate kinase</fullName>
    </recommendedName>
</protein>
<name>A0A1S8SXK3_9CLOT</name>
<evidence type="ECO:0008006" key="3">
    <source>
        <dbReference type="Google" id="ProtNLM"/>
    </source>
</evidence>
<evidence type="ECO:0000313" key="2">
    <source>
        <dbReference type="Proteomes" id="UP000190890"/>
    </source>
</evidence>
<dbReference type="AlphaFoldDB" id="A0A1S8SXK3"/>
<gene>
    <name evidence="1" type="ORF">CLPUN_53460</name>
</gene>
<dbReference type="OrthoDB" id="8211253at2"/>
<dbReference type="STRING" id="29367.CLPUN_53460"/>
<organism evidence="1 2">
    <name type="scientific">Clostridium puniceum</name>
    <dbReference type="NCBI Taxonomy" id="29367"/>
    <lineage>
        <taxon>Bacteria</taxon>
        <taxon>Bacillati</taxon>
        <taxon>Bacillota</taxon>
        <taxon>Clostridia</taxon>
        <taxon>Eubacteriales</taxon>
        <taxon>Clostridiaceae</taxon>
        <taxon>Clostridium</taxon>
    </lineage>
</organism>
<dbReference type="EMBL" id="LZZM01000245">
    <property type="protein sequence ID" value="OOM70014.1"/>
    <property type="molecule type" value="Genomic_DNA"/>
</dbReference>
<evidence type="ECO:0000313" key="1">
    <source>
        <dbReference type="EMBL" id="OOM70014.1"/>
    </source>
</evidence>
<comment type="caution">
    <text evidence="1">The sequence shown here is derived from an EMBL/GenBank/DDBJ whole genome shotgun (WGS) entry which is preliminary data.</text>
</comment>
<dbReference type="Proteomes" id="UP000190890">
    <property type="component" value="Unassembled WGS sequence"/>
</dbReference>